<keyword evidence="4 6" id="KW-0472">Membrane</keyword>
<feature type="transmembrane region" description="Helical" evidence="6">
    <location>
        <begin position="251"/>
        <end position="277"/>
    </location>
</feature>
<feature type="transmembrane region" description="Helical" evidence="6">
    <location>
        <begin position="83"/>
        <end position="111"/>
    </location>
</feature>
<reference evidence="7 8" key="1">
    <citation type="journal article" date="2018" name="PLoS Pathog.">
        <title>Evolution of structural diversity of trichothecenes, a family of toxins produced by plant pathogenic and entomopathogenic fungi.</title>
        <authorList>
            <person name="Proctor R.H."/>
            <person name="McCormick S.P."/>
            <person name="Kim H.S."/>
            <person name="Cardoza R.E."/>
            <person name="Stanley A.M."/>
            <person name="Lindo L."/>
            <person name="Kelly A."/>
            <person name="Brown D.W."/>
            <person name="Lee T."/>
            <person name="Vaughan M.M."/>
            <person name="Alexander N.J."/>
            <person name="Busman M."/>
            <person name="Gutierrez S."/>
        </authorList>
    </citation>
    <scope>NUCLEOTIDE SEQUENCE [LARGE SCALE GENOMIC DNA]</scope>
    <source>
        <strain evidence="7 8">IBT 40837</strain>
    </source>
</reference>
<dbReference type="STRING" id="490622.A0A395NHP9"/>
<evidence type="ECO:0000256" key="4">
    <source>
        <dbReference type="ARBA" id="ARBA00023136"/>
    </source>
</evidence>
<dbReference type="PANTHER" id="PTHR31465:SF9">
    <property type="entry name" value="SPHINGOID LONG-CHAIN BASE TRANSPORTER RSB1"/>
    <property type="match status" value="1"/>
</dbReference>
<dbReference type="PANTHER" id="PTHR31465">
    <property type="entry name" value="PROTEIN RTA1-RELATED"/>
    <property type="match status" value="1"/>
</dbReference>
<name>A0A395NHP9_TRIAR</name>
<sequence length="385" mass="41836">MASNCGSTCPAENGFFTDVNIGGSAVFLAVYAFLIPVTFYMGYRFRTPGFCAILAAGLSFEVLSFLGRVLLHEARDNQSYFALTLLGSVLGPTFISGAMSTVLPHILAIYGEGHATCQSSLTTFFFFTLFAVGLILDIVGVIFVTYGGESMSTEKRDRGANIVAGGLSTQALLLLAVIGVYVCFTTGLTLSAETPDPKHADIYYSPRFTRFLRCMEIATVLLLGHTIYRIFEMVGGVNGALFQSEPAFLIMNGLLPFLSCLLLTAAHPGAAFGSAWAPTSPRHLKRRARTLPPLQTSFGHAVHHRYDPNIRQQFSPSTQKPLREAKPPPTYGSYGLPSSPRPVNKPPSPIILSPISVRAMNVQRLSERSERWAVPADLVDSDVLW</sequence>
<keyword evidence="8" id="KW-1185">Reference proteome</keyword>
<dbReference type="AlphaFoldDB" id="A0A395NHP9"/>
<comment type="subcellular location">
    <subcellularLocation>
        <location evidence="1">Membrane</location>
        <topology evidence="1">Multi-pass membrane protein</topology>
    </subcellularLocation>
</comment>
<organism evidence="7 8">
    <name type="scientific">Trichoderma arundinaceum</name>
    <dbReference type="NCBI Taxonomy" id="490622"/>
    <lineage>
        <taxon>Eukaryota</taxon>
        <taxon>Fungi</taxon>
        <taxon>Dikarya</taxon>
        <taxon>Ascomycota</taxon>
        <taxon>Pezizomycotina</taxon>
        <taxon>Sordariomycetes</taxon>
        <taxon>Hypocreomycetidae</taxon>
        <taxon>Hypocreales</taxon>
        <taxon>Hypocreaceae</taxon>
        <taxon>Trichoderma</taxon>
    </lineage>
</organism>
<evidence type="ECO:0000256" key="1">
    <source>
        <dbReference type="ARBA" id="ARBA00004141"/>
    </source>
</evidence>
<evidence type="ECO:0000256" key="3">
    <source>
        <dbReference type="ARBA" id="ARBA00022989"/>
    </source>
</evidence>
<proteinExistence type="predicted"/>
<dbReference type="GO" id="GO:0005886">
    <property type="term" value="C:plasma membrane"/>
    <property type="evidence" value="ECO:0007669"/>
    <property type="project" value="TreeGrafter"/>
</dbReference>
<keyword evidence="3 6" id="KW-1133">Transmembrane helix</keyword>
<gene>
    <name evidence="7" type="ORF">TARUN_6770</name>
</gene>
<dbReference type="Pfam" id="PF04479">
    <property type="entry name" value="RTA1"/>
    <property type="match status" value="1"/>
</dbReference>
<evidence type="ECO:0000313" key="8">
    <source>
        <dbReference type="Proteomes" id="UP000266272"/>
    </source>
</evidence>
<accession>A0A395NHP9</accession>
<evidence type="ECO:0000256" key="5">
    <source>
        <dbReference type="SAM" id="MobiDB-lite"/>
    </source>
</evidence>
<dbReference type="Proteomes" id="UP000266272">
    <property type="component" value="Unassembled WGS sequence"/>
</dbReference>
<dbReference type="EMBL" id="PXOA01000434">
    <property type="protein sequence ID" value="RFU75474.1"/>
    <property type="molecule type" value="Genomic_DNA"/>
</dbReference>
<evidence type="ECO:0000256" key="6">
    <source>
        <dbReference type="SAM" id="Phobius"/>
    </source>
</evidence>
<dbReference type="InterPro" id="IPR007568">
    <property type="entry name" value="RTA1"/>
</dbReference>
<comment type="caution">
    <text evidence="7">The sequence shown here is derived from an EMBL/GenBank/DDBJ whole genome shotgun (WGS) entry which is preliminary data.</text>
</comment>
<feature type="transmembrane region" description="Helical" evidence="6">
    <location>
        <begin position="123"/>
        <end position="147"/>
    </location>
</feature>
<protein>
    <submittedName>
        <fullName evidence="7">Rta</fullName>
    </submittedName>
</protein>
<dbReference type="GO" id="GO:0000324">
    <property type="term" value="C:fungal-type vacuole"/>
    <property type="evidence" value="ECO:0007669"/>
    <property type="project" value="TreeGrafter"/>
</dbReference>
<feature type="region of interest" description="Disordered" evidence="5">
    <location>
        <begin position="312"/>
        <end position="347"/>
    </location>
</feature>
<dbReference type="OrthoDB" id="3358017at2759"/>
<feature type="transmembrane region" description="Helical" evidence="6">
    <location>
        <begin position="167"/>
        <end position="190"/>
    </location>
</feature>
<evidence type="ECO:0000256" key="2">
    <source>
        <dbReference type="ARBA" id="ARBA00022692"/>
    </source>
</evidence>
<feature type="transmembrane region" description="Helical" evidence="6">
    <location>
        <begin position="50"/>
        <end position="71"/>
    </location>
</feature>
<keyword evidence="2 6" id="KW-0812">Transmembrane</keyword>
<evidence type="ECO:0000313" key="7">
    <source>
        <dbReference type="EMBL" id="RFU75474.1"/>
    </source>
</evidence>
<feature type="transmembrane region" description="Helical" evidence="6">
    <location>
        <begin position="21"/>
        <end position="43"/>
    </location>
</feature>
<feature type="transmembrane region" description="Helical" evidence="6">
    <location>
        <begin position="211"/>
        <end position="231"/>
    </location>
</feature>